<dbReference type="WBParaSite" id="Pan_g19239.t1">
    <property type="protein sequence ID" value="Pan_g19239.t1"/>
    <property type="gene ID" value="Pan_g19239"/>
</dbReference>
<dbReference type="PROSITE" id="PS50948">
    <property type="entry name" value="PAN"/>
    <property type="match status" value="5"/>
</dbReference>
<feature type="domain" description="Apple" evidence="4">
    <location>
        <begin position="345"/>
        <end position="425"/>
    </location>
</feature>
<evidence type="ECO:0000313" key="6">
    <source>
        <dbReference type="Proteomes" id="UP000492821"/>
    </source>
</evidence>
<dbReference type="PANTHER" id="PTHR47327:SF19">
    <property type="entry name" value="CUTICLIN-LIKE"/>
    <property type="match status" value="1"/>
</dbReference>
<keyword evidence="3" id="KW-0732">Signal</keyword>
<dbReference type="InterPro" id="IPR003609">
    <property type="entry name" value="Pan_app"/>
</dbReference>
<evidence type="ECO:0000256" key="2">
    <source>
        <dbReference type="SAM" id="Phobius"/>
    </source>
</evidence>
<dbReference type="PROSITE" id="PS51034">
    <property type="entry name" value="ZP_2"/>
    <property type="match status" value="1"/>
</dbReference>
<feature type="domain" description="ZP" evidence="5">
    <location>
        <begin position="783"/>
        <end position="1029"/>
    </location>
</feature>
<dbReference type="InterPro" id="IPR042235">
    <property type="entry name" value="ZP-C_dom"/>
</dbReference>
<name>A0A7E4VEC9_PANRE</name>
<evidence type="ECO:0000259" key="4">
    <source>
        <dbReference type="PROSITE" id="PS50948"/>
    </source>
</evidence>
<feature type="domain" description="Apple" evidence="4">
    <location>
        <begin position="171"/>
        <end position="251"/>
    </location>
</feature>
<feature type="chain" id="PRO_5028844205" evidence="3">
    <location>
        <begin position="29"/>
        <end position="1139"/>
    </location>
</feature>
<dbReference type="SUPFAM" id="SSF57414">
    <property type="entry name" value="Hairpin loop containing domain-like"/>
    <property type="match status" value="4"/>
</dbReference>
<keyword evidence="2" id="KW-0472">Membrane</keyword>
<dbReference type="InterPro" id="IPR001507">
    <property type="entry name" value="ZP_dom"/>
</dbReference>
<evidence type="ECO:0000259" key="5">
    <source>
        <dbReference type="PROSITE" id="PS51034"/>
    </source>
</evidence>
<feature type="transmembrane region" description="Helical" evidence="2">
    <location>
        <begin position="1086"/>
        <end position="1106"/>
    </location>
</feature>
<feature type="domain" description="Apple" evidence="4">
    <location>
        <begin position="472"/>
        <end position="554"/>
    </location>
</feature>
<dbReference type="SMART" id="SM00473">
    <property type="entry name" value="PAN_AP"/>
    <property type="match status" value="5"/>
</dbReference>
<evidence type="ECO:0000313" key="7">
    <source>
        <dbReference type="WBParaSite" id="Pan_g19239.t1"/>
    </source>
</evidence>
<reference evidence="7" key="2">
    <citation type="submission" date="2020-10" db="UniProtKB">
        <authorList>
            <consortium name="WormBaseParasite"/>
        </authorList>
    </citation>
    <scope>IDENTIFICATION</scope>
</reference>
<dbReference type="Pfam" id="PF00024">
    <property type="entry name" value="PAN_1"/>
    <property type="match status" value="4"/>
</dbReference>
<evidence type="ECO:0000256" key="3">
    <source>
        <dbReference type="SAM" id="SignalP"/>
    </source>
</evidence>
<keyword evidence="6" id="KW-1185">Reference proteome</keyword>
<proteinExistence type="predicted"/>
<dbReference type="SMART" id="SM00241">
    <property type="entry name" value="ZP"/>
    <property type="match status" value="1"/>
</dbReference>
<evidence type="ECO:0000256" key="1">
    <source>
        <dbReference type="SAM" id="MobiDB-lite"/>
    </source>
</evidence>
<organism evidence="6 7">
    <name type="scientific">Panagrellus redivivus</name>
    <name type="common">Microworm</name>
    <dbReference type="NCBI Taxonomy" id="6233"/>
    <lineage>
        <taxon>Eukaryota</taxon>
        <taxon>Metazoa</taxon>
        <taxon>Ecdysozoa</taxon>
        <taxon>Nematoda</taxon>
        <taxon>Chromadorea</taxon>
        <taxon>Rhabditida</taxon>
        <taxon>Tylenchina</taxon>
        <taxon>Panagrolaimomorpha</taxon>
        <taxon>Panagrolaimoidea</taxon>
        <taxon>Panagrolaimidae</taxon>
        <taxon>Panagrellus</taxon>
    </lineage>
</organism>
<sequence length="1139" mass="125512">MLWSASSSFAITRLIVLVSVLRLFVLSAQLPANTNNNFAFGGAEFGHQESVEVVPNETVEENDDSNSGIGYCETPHEFATFIRITKVRKEGSPAIIRRMESLTSCADSCRANLDRVENRLFDCHGFSVTKTFVENVCEFFDEIADEMRVVNTGDSHSTYYEKQCLAIPDHCADTAYSFELQRDKGLSTKPLESIVVDDRKRCLNFCLSNPNCHSVNFNRHNGSCQVLDKTCRNVNGGLVDMSGVDYYENTCSRDLNRCLPGQKVDFFVTKNANVASMEASLGSMSLRNCMRECIDSTFVFCRSVKYDSGTGECVILEDPSEGSLFSPGTDLYEPVCFNADVDVLCAGDFAFERIPNSNIVAEGFITSSKGPKVEHCIDDCLVDERCVAFVYDKVLRSCKLYASNRKTKGASAVPDNSVDFYELACDRASIRVNIEGPPPPPPPEDTTTVPTQHRRSTTSSEEALALVSDISCGAELIEHGKTFRIEYRNLHHVNVRSFEQCRELCGRASDICSSFAYNARSKDCLLSSTDIKNKVMHDVATQANLDFDLYSFHGYDINANPECSTPMTTRSWWESWSHSTPSEQPTFATLVNEAAAQTIAFTTAVPQTTPFQIPSTIASSKAPTPSPVPLSALAPSFTFNSNAFDITKPSMSAEIDASVDGVNNEAEDLAIFQAGDIFEEPTSRASPSPVPVYSSSYTTMEVTTSPLEVFSKDEGPKKFFDPHGPVLSEVVTDDSKPLFLGDKNDSEDGQKGFVDIEPDEIPHVAEGTHFRRLAQNDVEVSAICLEHGVNVTFMTKNARYTGAVYAAERFSQCKIVVEKRDEFSIFVNRPTSNNWCNALEVGNEMTVVLVMSNDMVLPFDVTTKEDFFYQITCDYRDEPEKAIIHAGIVVGGPEPKSIKSALSPNNSPTKVALRILKDHHSVTNVFMGEKLTALVETDADVSRVRVTECNATRVGGREPVPNSVQLIADGCTLMPQIISDMRSESSGLQATLTAFRIDGSDQIDIACNVVICRKACEQKDTCAAIVQRHRRMIAKASKRFAPNVTILGEDIVMVDQRLRVLVENENLTDNAANSSGIRAACLDPSLLFVILLLFLLSLIALTVSICTNRCTRSKKIFETEIPNQVEAISALPRSDHLDI</sequence>
<dbReference type="InterPro" id="IPR057371">
    <property type="entry name" value="VERL_C"/>
</dbReference>
<feature type="region of interest" description="Disordered" evidence="1">
    <location>
        <begin position="433"/>
        <end position="452"/>
    </location>
</feature>
<feature type="domain" description="Apple" evidence="4">
    <location>
        <begin position="72"/>
        <end position="164"/>
    </location>
</feature>
<dbReference type="AlphaFoldDB" id="A0A7E4VEC9"/>
<dbReference type="Pfam" id="PF25272">
    <property type="entry name" value="VERL_C"/>
    <property type="match status" value="1"/>
</dbReference>
<feature type="domain" description="Apple" evidence="4">
    <location>
        <begin position="258"/>
        <end position="336"/>
    </location>
</feature>
<dbReference type="CDD" id="cd01099">
    <property type="entry name" value="PAN_AP_HGF"/>
    <property type="match status" value="3"/>
</dbReference>
<dbReference type="Gene3D" id="3.50.4.10">
    <property type="entry name" value="Hepatocyte Growth Factor"/>
    <property type="match status" value="4"/>
</dbReference>
<protein>
    <submittedName>
        <fullName evidence="7">Apple domain-containing protein</fullName>
    </submittedName>
</protein>
<dbReference type="Gene3D" id="2.60.40.4100">
    <property type="entry name" value="Zona pellucida, ZP-C domain"/>
    <property type="match status" value="1"/>
</dbReference>
<dbReference type="GO" id="GO:0009653">
    <property type="term" value="P:anatomical structure morphogenesis"/>
    <property type="evidence" value="ECO:0007669"/>
    <property type="project" value="TreeGrafter"/>
</dbReference>
<feature type="signal peptide" evidence="3">
    <location>
        <begin position="1"/>
        <end position="28"/>
    </location>
</feature>
<accession>A0A7E4VEC9</accession>
<dbReference type="InterPro" id="IPR052774">
    <property type="entry name" value="Celegans_DevNeuronal_Protein"/>
</dbReference>
<dbReference type="PANTHER" id="PTHR47327">
    <property type="entry name" value="FI18240P1-RELATED"/>
    <property type="match status" value="1"/>
</dbReference>
<dbReference type="Proteomes" id="UP000492821">
    <property type="component" value="Unassembled WGS sequence"/>
</dbReference>
<reference evidence="6" key="1">
    <citation type="journal article" date="2013" name="Genetics">
        <title>The draft genome and transcriptome of Panagrellus redivivus are shaped by the harsh demands of a free-living lifestyle.</title>
        <authorList>
            <person name="Srinivasan J."/>
            <person name="Dillman A.R."/>
            <person name="Macchietto M.G."/>
            <person name="Heikkinen L."/>
            <person name="Lakso M."/>
            <person name="Fracchia K.M."/>
            <person name="Antoshechkin I."/>
            <person name="Mortazavi A."/>
            <person name="Wong G."/>
            <person name="Sternberg P.W."/>
        </authorList>
    </citation>
    <scope>NUCLEOTIDE SEQUENCE [LARGE SCALE GENOMIC DNA]</scope>
    <source>
        <strain evidence="6">MT8872</strain>
    </source>
</reference>
<keyword evidence="2" id="KW-0812">Transmembrane</keyword>
<keyword evidence="2" id="KW-1133">Transmembrane helix</keyword>